<comment type="caution">
    <text evidence="1">The sequence shown here is derived from an EMBL/GenBank/DDBJ whole genome shotgun (WGS) entry which is preliminary data.</text>
</comment>
<keyword evidence="2" id="KW-1185">Reference proteome</keyword>
<dbReference type="AlphaFoldDB" id="A0A9X6RL26"/>
<proteinExistence type="predicted"/>
<name>A0A9X6RL26_HYPEX</name>
<protein>
    <submittedName>
        <fullName evidence="1">Uncharacterized protein</fullName>
    </submittedName>
</protein>
<organism evidence="1 2">
    <name type="scientific">Hypsibius exemplaris</name>
    <name type="common">Freshwater tardigrade</name>
    <dbReference type="NCBI Taxonomy" id="2072580"/>
    <lineage>
        <taxon>Eukaryota</taxon>
        <taxon>Metazoa</taxon>
        <taxon>Ecdysozoa</taxon>
        <taxon>Tardigrada</taxon>
        <taxon>Eutardigrada</taxon>
        <taxon>Parachela</taxon>
        <taxon>Hypsibioidea</taxon>
        <taxon>Hypsibiidae</taxon>
        <taxon>Hypsibius</taxon>
    </lineage>
</organism>
<accession>A0A9X6RL26</accession>
<gene>
    <name evidence="1" type="ORF">BV898_16210</name>
</gene>
<evidence type="ECO:0000313" key="1">
    <source>
        <dbReference type="EMBL" id="OWA51739.1"/>
    </source>
</evidence>
<reference evidence="2" key="1">
    <citation type="submission" date="2017-01" db="EMBL/GenBank/DDBJ databases">
        <title>Comparative genomics of anhydrobiosis in the tardigrade Hypsibius dujardini.</title>
        <authorList>
            <person name="Yoshida Y."/>
            <person name="Koutsovoulos G."/>
            <person name="Laetsch D."/>
            <person name="Stevens L."/>
            <person name="Kumar S."/>
            <person name="Horikawa D."/>
            <person name="Ishino K."/>
            <person name="Komine S."/>
            <person name="Tomita M."/>
            <person name="Blaxter M."/>
            <person name="Arakawa K."/>
        </authorList>
    </citation>
    <scope>NUCLEOTIDE SEQUENCE [LARGE SCALE GENOMIC DNA]</scope>
    <source>
        <strain evidence="2">Z151</strain>
    </source>
</reference>
<dbReference type="Proteomes" id="UP000192578">
    <property type="component" value="Unassembled WGS sequence"/>
</dbReference>
<evidence type="ECO:0000313" key="2">
    <source>
        <dbReference type="Proteomes" id="UP000192578"/>
    </source>
</evidence>
<dbReference type="EMBL" id="MTYJ01000237">
    <property type="protein sequence ID" value="OWA51739.1"/>
    <property type="molecule type" value="Genomic_DNA"/>
</dbReference>
<sequence>MGDAVKGLLQIQEGNSGDLALVYGQAPFFGDFKDDCLTRESSPEAGLVSGEDFIVVQRLNYLNLGGTLEDGNDCCEPEDRRKSV</sequence>